<dbReference type="AlphaFoldDB" id="A0A381ZW57"/>
<evidence type="ECO:0000256" key="1">
    <source>
        <dbReference type="ARBA" id="ARBA00004651"/>
    </source>
</evidence>
<dbReference type="GO" id="GO:0006865">
    <property type="term" value="P:amino acid transport"/>
    <property type="evidence" value="ECO:0007669"/>
    <property type="project" value="TreeGrafter"/>
</dbReference>
<dbReference type="InterPro" id="IPR035906">
    <property type="entry name" value="MetI-like_sf"/>
</dbReference>
<dbReference type="PROSITE" id="PS50928">
    <property type="entry name" value="ABC_TM1"/>
    <property type="match status" value="1"/>
</dbReference>
<feature type="transmembrane region" description="Helical" evidence="7">
    <location>
        <begin position="209"/>
        <end position="227"/>
    </location>
</feature>
<protein>
    <recommendedName>
        <fullName evidence="8">ABC transmembrane type-1 domain-containing protein</fullName>
    </recommendedName>
</protein>
<evidence type="ECO:0000256" key="7">
    <source>
        <dbReference type="SAM" id="Phobius"/>
    </source>
</evidence>
<accession>A0A381ZW57</accession>
<feature type="transmembrane region" description="Helical" evidence="7">
    <location>
        <begin position="186"/>
        <end position="203"/>
    </location>
</feature>
<comment type="subcellular location">
    <subcellularLocation>
        <location evidence="1">Cell membrane</location>
        <topology evidence="1">Multi-pass membrane protein</topology>
    </subcellularLocation>
</comment>
<dbReference type="PANTHER" id="PTHR30614:SF41">
    <property type="entry name" value="INNER MEMBRANE AMINO-ACID ABC TRANSPORTER PERMEASE PROTEIN YHDY"/>
    <property type="match status" value="1"/>
</dbReference>
<gene>
    <name evidence="9" type="ORF">METZ01_LOCUS146379</name>
</gene>
<evidence type="ECO:0000259" key="8">
    <source>
        <dbReference type="PROSITE" id="PS50928"/>
    </source>
</evidence>
<sequence>MIFIFPFIAIWLIGGFAIDIESLEIYIPILEEVDTRVWGGLSLTFIMAIFAMLFCFPIGIFLALGRRSDLPVIKYSSIGFIEFWRGVPLITVLFMASVMFPMFLPADTYVDKLFRCIIGITLFEAAYMAEVIRGGLQALPRGQYDAAKSLGMGYWKMNALIILPQALKIVIPGIANTFIALFKDTPLILVVGLLEFLGMINLAKTNPEWLGFAAEGYVFAAAVYWIFCYSMSRYSQNLEVRFSTERK</sequence>
<evidence type="ECO:0000256" key="6">
    <source>
        <dbReference type="ARBA" id="ARBA00023136"/>
    </source>
</evidence>
<feature type="domain" description="ABC transmembrane type-1" evidence="8">
    <location>
        <begin position="41"/>
        <end position="230"/>
    </location>
</feature>
<keyword evidence="2" id="KW-0813">Transport</keyword>
<dbReference type="Gene3D" id="1.10.3720.10">
    <property type="entry name" value="MetI-like"/>
    <property type="match status" value="1"/>
</dbReference>
<dbReference type="Pfam" id="PF00528">
    <property type="entry name" value="BPD_transp_1"/>
    <property type="match status" value="1"/>
</dbReference>
<proteinExistence type="predicted"/>
<evidence type="ECO:0000313" key="9">
    <source>
        <dbReference type="EMBL" id="SVA93525.1"/>
    </source>
</evidence>
<keyword evidence="5 7" id="KW-1133">Transmembrane helix</keyword>
<evidence type="ECO:0000256" key="3">
    <source>
        <dbReference type="ARBA" id="ARBA00022475"/>
    </source>
</evidence>
<dbReference type="InterPro" id="IPR010065">
    <property type="entry name" value="AA_ABC_transptr_permease_3TM"/>
</dbReference>
<keyword evidence="6 7" id="KW-0472">Membrane</keyword>
<dbReference type="NCBIfam" id="TIGR01726">
    <property type="entry name" value="HEQRo_perm_3TM"/>
    <property type="match status" value="1"/>
</dbReference>
<dbReference type="InterPro" id="IPR043429">
    <property type="entry name" value="ArtM/GltK/GlnP/TcyL/YhdX-like"/>
</dbReference>
<dbReference type="EMBL" id="UINC01022915">
    <property type="protein sequence ID" value="SVA93525.1"/>
    <property type="molecule type" value="Genomic_DNA"/>
</dbReference>
<dbReference type="PANTHER" id="PTHR30614">
    <property type="entry name" value="MEMBRANE COMPONENT OF AMINO ACID ABC TRANSPORTER"/>
    <property type="match status" value="1"/>
</dbReference>
<feature type="transmembrane region" description="Helical" evidence="7">
    <location>
        <begin position="159"/>
        <end position="179"/>
    </location>
</feature>
<dbReference type="InterPro" id="IPR000515">
    <property type="entry name" value="MetI-like"/>
</dbReference>
<feature type="transmembrane region" description="Helical" evidence="7">
    <location>
        <begin position="41"/>
        <end position="65"/>
    </location>
</feature>
<evidence type="ECO:0000256" key="5">
    <source>
        <dbReference type="ARBA" id="ARBA00022989"/>
    </source>
</evidence>
<organism evidence="9">
    <name type="scientific">marine metagenome</name>
    <dbReference type="NCBI Taxonomy" id="408172"/>
    <lineage>
        <taxon>unclassified sequences</taxon>
        <taxon>metagenomes</taxon>
        <taxon>ecological metagenomes</taxon>
    </lineage>
</organism>
<dbReference type="CDD" id="cd06261">
    <property type="entry name" value="TM_PBP2"/>
    <property type="match status" value="1"/>
</dbReference>
<dbReference type="GO" id="GO:0043190">
    <property type="term" value="C:ATP-binding cassette (ABC) transporter complex"/>
    <property type="evidence" value="ECO:0007669"/>
    <property type="project" value="InterPro"/>
</dbReference>
<feature type="transmembrane region" description="Helical" evidence="7">
    <location>
        <begin position="86"/>
        <end position="104"/>
    </location>
</feature>
<dbReference type="GO" id="GO:0022857">
    <property type="term" value="F:transmembrane transporter activity"/>
    <property type="evidence" value="ECO:0007669"/>
    <property type="project" value="InterPro"/>
</dbReference>
<keyword evidence="3" id="KW-1003">Cell membrane</keyword>
<reference evidence="9" key="1">
    <citation type="submission" date="2018-05" db="EMBL/GenBank/DDBJ databases">
        <authorList>
            <person name="Lanie J.A."/>
            <person name="Ng W.-L."/>
            <person name="Kazmierczak K.M."/>
            <person name="Andrzejewski T.M."/>
            <person name="Davidsen T.M."/>
            <person name="Wayne K.J."/>
            <person name="Tettelin H."/>
            <person name="Glass J.I."/>
            <person name="Rusch D."/>
            <person name="Podicherti R."/>
            <person name="Tsui H.-C.T."/>
            <person name="Winkler M.E."/>
        </authorList>
    </citation>
    <scope>NUCLEOTIDE SEQUENCE</scope>
</reference>
<dbReference type="SUPFAM" id="SSF161098">
    <property type="entry name" value="MetI-like"/>
    <property type="match status" value="1"/>
</dbReference>
<evidence type="ECO:0000256" key="2">
    <source>
        <dbReference type="ARBA" id="ARBA00022448"/>
    </source>
</evidence>
<name>A0A381ZW57_9ZZZZ</name>
<evidence type="ECO:0000256" key="4">
    <source>
        <dbReference type="ARBA" id="ARBA00022692"/>
    </source>
</evidence>
<keyword evidence="4 7" id="KW-0812">Transmembrane</keyword>